<dbReference type="OrthoDB" id="9796039at2"/>
<dbReference type="Proteomes" id="UP000217210">
    <property type="component" value="Chromosome"/>
</dbReference>
<dbReference type="AlphaFoldDB" id="A0A249L3F1"/>
<gene>
    <name evidence="2" type="ORF">B1sIIB91_01455</name>
</gene>
<evidence type="ECO:0000313" key="2">
    <source>
        <dbReference type="EMBL" id="ASY23593.1"/>
    </source>
</evidence>
<name>A0A249L3F1_9ACTN</name>
<proteinExistence type="predicted"/>
<dbReference type="Pfam" id="PF12867">
    <property type="entry name" value="DinB_2"/>
    <property type="match status" value="1"/>
</dbReference>
<protein>
    <submittedName>
        <fullName evidence="2">DinB superfamily protein</fullName>
    </submittedName>
</protein>
<evidence type="ECO:0000259" key="1">
    <source>
        <dbReference type="Pfam" id="PF12867"/>
    </source>
</evidence>
<accession>A0A249L3F1</accession>
<dbReference type="InterPro" id="IPR024775">
    <property type="entry name" value="DinB-like"/>
</dbReference>
<reference evidence="2 3" key="1">
    <citation type="submission" date="2016-07" db="EMBL/GenBank/DDBJ databases">
        <title>High microdiversification within the ubiquitous acI lineage of Actinobacteria.</title>
        <authorList>
            <person name="Neuenschwander S.M."/>
            <person name="Salcher M."/>
            <person name="Ghai R."/>
            <person name="Pernthaler J."/>
        </authorList>
    </citation>
    <scope>NUCLEOTIDE SEQUENCE [LARGE SCALE GENOMIC DNA]</scope>
    <source>
        <strain evidence="2">MMS-IIB-91</strain>
    </source>
</reference>
<keyword evidence="3" id="KW-1185">Reference proteome</keyword>
<feature type="domain" description="DinB-like" evidence="1">
    <location>
        <begin position="13"/>
        <end position="150"/>
    </location>
</feature>
<evidence type="ECO:0000313" key="3">
    <source>
        <dbReference type="Proteomes" id="UP000217210"/>
    </source>
</evidence>
<organism evidence="2 3">
    <name type="scientific">Candidatus Nanopelagicus abundans</name>
    <dbReference type="NCBI Taxonomy" id="1884916"/>
    <lineage>
        <taxon>Bacteria</taxon>
        <taxon>Bacillati</taxon>
        <taxon>Actinomycetota</taxon>
        <taxon>Actinomycetes</taxon>
        <taxon>Candidatus Nanopelagicales</taxon>
        <taxon>Candidatus Nanopelagicaceae</taxon>
        <taxon>Candidatus Nanopelagicus</taxon>
    </lineage>
</organism>
<sequence>MSTPEITALALAYESATNNFLKAVETLNKADLDRSINGGWSARQIIHHLSDSESQSCARLRRLVAEPGSVIQNFDENIYAQNTTLGYSELPIDTALALFKAARAASFELIKRLTPAQLSNSGQHSELGKYSISDWLTGYTNHANDHAKQLLAN</sequence>
<dbReference type="RefSeq" id="WP_095687867.1">
    <property type="nucleotide sequence ID" value="NZ_CP016779.1"/>
</dbReference>
<dbReference type="EMBL" id="CP016779">
    <property type="protein sequence ID" value="ASY23593.1"/>
    <property type="molecule type" value="Genomic_DNA"/>
</dbReference>
<dbReference type="InterPro" id="IPR034660">
    <property type="entry name" value="DinB/YfiT-like"/>
</dbReference>
<dbReference type="KEGG" id="nab:B1sIIB91_01455"/>
<dbReference type="SUPFAM" id="SSF109854">
    <property type="entry name" value="DinB/YfiT-like putative metalloenzymes"/>
    <property type="match status" value="1"/>
</dbReference>
<dbReference type="Gene3D" id="1.20.120.450">
    <property type="entry name" value="dinb family like domain"/>
    <property type="match status" value="1"/>
</dbReference>